<dbReference type="EMBL" id="JAHHUM010002194">
    <property type="protein sequence ID" value="KAK5605633.1"/>
    <property type="molecule type" value="Genomic_DNA"/>
</dbReference>
<feature type="region of interest" description="Disordered" evidence="1">
    <location>
        <begin position="25"/>
        <end position="58"/>
    </location>
</feature>
<evidence type="ECO:0000313" key="3">
    <source>
        <dbReference type="Proteomes" id="UP001311232"/>
    </source>
</evidence>
<gene>
    <name evidence="2" type="ORF">CRENBAI_008813</name>
</gene>
<dbReference type="AlphaFoldDB" id="A0AAV9R749"/>
<comment type="caution">
    <text evidence="2">The sequence shown here is derived from an EMBL/GenBank/DDBJ whole genome shotgun (WGS) entry which is preliminary data.</text>
</comment>
<evidence type="ECO:0000313" key="2">
    <source>
        <dbReference type="EMBL" id="KAK5605633.1"/>
    </source>
</evidence>
<sequence length="58" mass="6810">MAKVTLEELQRPKVTLEELQRPKVQVPIPHRGNQPRTKEVIPFPPWWRQGDRPSTSPE</sequence>
<reference evidence="2 3" key="1">
    <citation type="submission" date="2021-06" db="EMBL/GenBank/DDBJ databases">
        <authorList>
            <person name="Palmer J.M."/>
        </authorList>
    </citation>
    <scope>NUCLEOTIDE SEQUENCE [LARGE SCALE GENOMIC DNA]</scope>
    <source>
        <strain evidence="2 3">MEX-2019</strain>
        <tissue evidence="2">Muscle</tissue>
    </source>
</reference>
<proteinExistence type="predicted"/>
<protein>
    <submittedName>
        <fullName evidence="2">Uncharacterized protein</fullName>
    </submittedName>
</protein>
<name>A0AAV9R749_9TELE</name>
<keyword evidence="3" id="KW-1185">Reference proteome</keyword>
<organism evidence="2 3">
    <name type="scientific">Crenichthys baileyi</name>
    <name type="common">White River springfish</name>
    <dbReference type="NCBI Taxonomy" id="28760"/>
    <lineage>
        <taxon>Eukaryota</taxon>
        <taxon>Metazoa</taxon>
        <taxon>Chordata</taxon>
        <taxon>Craniata</taxon>
        <taxon>Vertebrata</taxon>
        <taxon>Euteleostomi</taxon>
        <taxon>Actinopterygii</taxon>
        <taxon>Neopterygii</taxon>
        <taxon>Teleostei</taxon>
        <taxon>Neoteleostei</taxon>
        <taxon>Acanthomorphata</taxon>
        <taxon>Ovalentaria</taxon>
        <taxon>Atherinomorphae</taxon>
        <taxon>Cyprinodontiformes</taxon>
        <taxon>Goodeidae</taxon>
        <taxon>Crenichthys</taxon>
    </lineage>
</organism>
<accession>A0AAV9R749</accession>
<dbReference type="Proteomes" id="UP001311232">
    <property type="component" value="Unassembled WGS sequence"/>
</dbReference>
<evidence type="ECO:0000256" key="1">
    <source>
        <dbReference type="SAM" id="MobiDB-lite"/>
    </source>
</evidence>